<dbReference type="Proteomes" id="UP000239485">
    <property type="component" value="Unassembled WGS sequence"/>
</dbReference>
<evidence type="ECO:0000313" key="3">
    <source>
        <dbReference type="Proteomes" id="UP000239485"/>
    </source>
</evidence>
<dbReference type="InterPro" id="IPR029068">
    <property type="entry name" value="Glyas_Bleomycin-R_OHBP_Dase"/>
</dbReference>
<dbReference type="PANTHER" id="PTHR35908:SF1">
    <property type="entry name" value="CONSERVED PROTEIN"/>
    <property type="match status" value="1"/>
</dbReference>
<dbReference type="Gene3D" id="3.10.180.10">
    <property type="entry name" value="2,3-Dihydroxybiphenyl 1,2-Dioxygenase, domain 1"/>
    <property type="match status" value="2"/>
</dbReference>
<dbReference type="RefSeq" id="WP_158257161.1">
    <property type="nucleotide sequence ID" value="NZ_PTJD01000004.1"/>
</dbReference>
<organism evidence="2 3">
    <name type="scientific">Kineococcus xinjiangensis</name>
    <dbReference type="NCBI Taxonomy" id="512762"/>
    <lineage>
        <taxon>Bacteria</taxon>
        <taxon>Bacillati</taxon>
        <taxon>Actinomycetota</taxon>
        <taxon>Actinomycetes</taxon>
        <taxon>Kineosporiales</taxon>
        <taxon>Kineosporiaceae</taxon>
        <taxon>Kineococcus</taxon>
    </lineage>
</organism>
<feature type="domain" description="Glyoxalase-like" evidence="1">
    <location>
        <begin position="11"/>
        <end position="120"/>
    </location>
</feature>
<feature type="domain" description="Glyoxalase-like" evidence="1">
    <location>
        <begin position="135"/>
        <end position="247"/>
    </location>
</feature>
<dbReference type="PANTHER" id="PTHR35908">
    <property type="entry name" value="HYPOTHETICAL FUSION PROTEIN"/>
    <property type="match status" value="1"/>
</dbReference>
<comment type="caution">
    <text evidence="2">The sequence shown here is derived from an EMBL/GenBank/DDBJ whole genome shotgun (WGS) entry which is preliminary data.</text>
</comment>
<dbReference type="InterPro" id="IPR041581">
    <property type="entry name" value="Glyoxalase_6"/>
</dbReference>
<accession>A0A2S6IT03</accession>
<evidence type="ECO:0000313" key="2">
    <source>
        <dbReference type="EMBL" id="PPK97275.1"/>
    </source>
</evidence>
<dbReference type="EMBL" id="PTJD01000004">
    <property type="protein sequence ID" value="PPK97275.1"/>
    <property type="molecule type" value="Genomic_DNA"/>
</dbReference>
<name>A0A2S6IT03_9ACTN</name>
<dbReference type="Pfam" id="PF18029">
    <property type="entry name" value="Glyoxalase_6"/>
    <property type="match status" value="2"/>
</dbReference>
<protein>
    <recommendedName>
        <fullName evidence="1">Glyoxalase-like domain-containing protein</fullName>
    </recommendedName>
</protein>
<keyword evidence="3" id="KW-1185">Reference proteome</keyword>
<gene>
    <name evidence="2" type="ORF">CLV92_10493</name>
</gene>
<proteinExistence type="predicted"/>
<evidence type="ECO:0000259" key="1">
    <source>
        <dbReference type="Pfam" id="PF18029"/>
    </source>
</evidence>
<sequence length="261" mass="27976">MRGGASSCLRQVVVDAADPRGLAAWWASALQWRSVAAHDEEAEIAPPEGLPGLPLVFVRVRDPKTGPNRLHLDLDSDSPAAQRGTVEFLLHAGARRVDVGQGSAPWVVLADPEGNEFCVLDARPEYEGTGAVAAVVVQAHDPRRLARFWSLASGWDVVRDDRRAAALRCGRSGPYLEFVHSPAQRTGKNRWHLDVAPSPVPGAREGTGQHAVVTTLLDAGARRRDVGQGRRPWVVLADPEGNEFCVLAEPRPDPAGGGAPD</sequence>
<dbReference type="SUPFAM" id="SSF54593">
    <property type="entry name" value="Glyoxalase/Bleomycin resistance protein/Dihydroxybiphenyl dioxygenase"/>
    <property type="match status" value="2"/>
</dbReference>
<reference evidence="2 3" key="1">
    <citation type="submission" date="2018-02" db="EMBL/GenBank/DDBJ databases">
        <title>Genomic Encyclopedia of Archaeal and Bacterial Type Strains, Phase II (KMG-II): from individual species to whole genera.</title>
        <authorList>
            <person name="Goeker M."/>
        </authorList>
    </citation>
    <scope>NUCLEOTIDE SEQUENCE [LARGE SCALE GENOMIC DNA]</scope>
    <source>
        <strain evidence="2 3">DSM 22857</strain>
    </source>
</reference>
<dbReference type="OrthoDB" id="3212826at2"/>
<dbReference type="AlphaFoldDB" id="A0A2S6IT03"/>